<sequence>MPKLQASSKRASIHTATAGSSPTDQRRLQHQRRERLCVATGILWFVAGISVGSFITGTLSITNINTTRFPIHPTKTSSSSLLSTPTSRRRPQYYELEATIDPFSKSLTKGHHYQRTAYDQATIVHKAPWLPSPNNPNTGHKLCRDTCCVETVAISLHQDARQLIHSTDGNDLADTMIVHGALGGDKMSNLKFHASYLHPQILPCLVPHTIIQVDNHLKPMAYFWRKIRPHIKVPYILISAGSDADSPQIKPQFIQDPLLLKWYGTNPNTQAYRKNPAFMRGVQEQHKFVPMNLGLSRQNFPKQEQHLLPYLQLTNFTNPFLFASNKERWDFAAHPLQDFDQEVFVQFGMTSVHRRTLWALLCPPKNNDEQHTGGASCNPDTGKLTVHNIYTDLSQYRFGVSPPGVGWDCFRTYEMLLLGVIPILEDRGPISRQLFAGLPVVFIPNMVQQLNAGTLTKEVFLDAIRNYIQSDEFQKGDFTGWDRLFLHRTRRQLLEDAGRTKEILVDAHGQEYYQAYKYTVIMDDNGIPVPPKPLLCSDPNNCLSPKELQEMPDYLLAKEDWYEKPPPPLEGDDKAFVAQWKQQRRIQRPLKTVPPMVV</sequence>
<feature type="compositionally biased region" description="Polar residues" evidence="1">
    <location>
        <begin position="1"/>
        <end position="23"/>
    </location>
</feature>
<evidence type="ECO:0000313" key="4">
    <source>
        <dbReference type="Proteomes" id="UP001153069"/>
    </source>
</evidence>
<dbReference type="EMBL" id="CAICTM010000448">
    <property type="protein sequence ID" value="CAB9510713.1"/>
    <property type="molecule type" value="Genomic_DNA"/>
</dbReference>
<evidence type="ECO:0000313" key="3">
    <source>
        <dbReference type="EMBL" id="CAB9510713.1"/>
    </source>
</evidence>
<reference evidence="3" key="1">
    <citation type="submission" date="2020-06" db="EMBL/GenBank/DDBJ databases">
        <authorList>
            <consortium name="Plant Systems Biology data submission"/>
        </authorList>
    </citation>
    <scope>NUCLEOTIDE SEQUENCE</scope>
    <source>
        <strain evidence="3">D6</strain>
    </source>
</reference>
<organism evidence="3 4">
    <name type="scientific">Seminavis robusta</name>
    <dbReference type="NCBI Taxonomy" id="568900"/>
    <lineage>
        <taxon>Eukaryota</taxon>
        <taxon>Sar</taxon>
        <taxon>Stramenopiles</taxon>
        <taxon>Ochrophyta</taxon>
        <taxon>Bacillariophyta</taxon>
        <taxon>Bacillariophyceae</taxon>
        <taxon>Bacillariophycidae</taxon>
        <taxon>Naviculales</taxon>
        <taxon>Naviculaceae</taxon>
        <taxon>Seminavis</taxon>
    </lineage>
</organism>
<keyword evidence="2" id="KW-1133">Transmembrane helix</keyword>
<evidence type="ECO:0000256" key="1">
    <source>
        <dbReference type="SAM" id="MobiDB-lite"/>
    </source>
</evidence>
<keyword evidence="2" id="KW-0472">Membrane</keyword>
<evidence type="ECO:0008006" key="5">
    <source>
        <dbReference type="Google" id="ProtNLM"/>
    </source>
</evidence>
<name>A0A9N8HD93_9STRA</name>
<comment type="caution">
    <text evidence="3">The sequence shown here is derived from an EMBL/GenBank/DDBJ whole genome shotgun (WGS) entry which is preliminary data.</text>
</comment>
<gene>
    <name evidence="3" type="ORF">SEMRO_449_G145290.1</name>
</gene>
<feature type="transmembrane region" description="Helical" evidence="2">
    <location>
        <begin position="36"/>
        <end position="55"/>
    </location>
</feature>
<feature type="region of interest" description="Disordered" evidence="1">
    <location>
        <begin position="1"/>
        <end position="29"/>
    </location>
</feature>
<dbReference type="AlphaFoldDB" id="A0A9N8HD93"/>
<keyword evidence="2" id="KW-0812">Transmembrane</keyword>
<dbReference type="Proteomes" id="UP001153069">
    <property type="component" value="Unassembled WGS sequence"/>
</dbReference>
<evidence type="ECO:0000256" key="2">
    <source>
        <dbReference type="SAM" id="Phobius"/>
    </source>
</evidence>
<accession>A0A9N8HD93</accession>
<protein>
    <recommendedName>
        <fullName evidence="5">Exostosin GT47 domain-containing protein</fullName>
    </recommendedName>
</protein>
<proteinExistence type="predicted"/>
<keyword evidence="4" id="KW-1185">Reference proteome</keyword>